<keyword evidence="3" id="KW-1185">Reference proteome</keyword>
<proteinExistence type="predicted"/>
<feature type="transmembrane region" description="Helical" evidence="1">
    <location>
        <begin position="165"/>
        <end position="183"/>
    </location>
</feature>
<comment type="caution">
    <text evidence="2">The sequence shown here is derived from an EMBL/GenBank/DDBJ whole genome shotgun (WGS) entry which is preliminary data.</text>
</comment>
<sequence length="241" mass="27821">MTEKSLFVPVQKSRINANVLKIIAVLAMFIDHASHLVTDFGTPERWVAHLVGRLAAPVIFFLVAEGHHYTSDKKKYIFRLFLFAVLSHVPYNLYFGFSVFRGTSVIWTLMLGVIALSVITSEKTSAIIKLVVLGATLLMSMPANWHYIGVLWIIIFGLYRENVKLKVFMFVLIGLVFYILPGIQDIGMYSTYRLGVFLTIPFFTLYNRKPGLRNPFTKWVFYWFYPLHLILLFGIRVLMNR</sequence>
<keyword evidence="1" id="KW-1133">Transmembrane helix</keyword>
<organism evidence="2 3">
    <name type="scientific">Alkalibacterium olivapovliticus</name>
    <dbReference type="NCBI Taxonomy" id="99907"/>
    <lineage>
        <taxon>Bacteria</taxon>
        <taxon>Bacillati</taxon>
        <taxon>Bacillota</taxon>
        <taxon>Bacilli</taxon>
        <taxon>Lactobacillales</taxon>
        <taxon>Carnobacteriaceae</taxon>
        <taxon>Alkalibacterium</taxon>
    </lineage>
</organism>
<protein>
    <submittedName>
        <fullName evidence="2">TraX protein</fullName>
    </submittedName>
</protein>
<gene>
    <name evidence="2" type="ORF">CLV38_11368</name>
</gene>
<accession>A0A2T0W6J3</accession>
<feature type="transmembrane region" description="Helical" evidence="1">
    <location>
        <begin position="46"/>
        <end position="64"/>
    </location>
</feature>
<keyword evidence="1" id="KW-0472">Membrane</keyword>
<dbReference type="AlphaFoldDB" id="A0A2T0W6J3"/>
<feature type="transmembrane region" description="Helical" evidence="1">
    <location>
        <begin position="76"/>
        <end position="93"/>
    </location>
</feature>
<feature type="transmembrane region" description="Helical" evidence="1">
    <location>
        <begin position="99"/>
        <end position="119"/>
    </location>
</feature>
<keyword evidence="1" id="KW-0812">Transmembrane</keyword>
<reference evidence="2 3" key="1">
    <citation type="submission" date="2018-03" db="EMBL/GenBank/DDBJ databases">
        <title>Genomic Encyclopedia of Archaeal and Bacterial Type Strains, Phase II (KMG-II): from individual species to whole genera.</title>
        <authorList>
            <person name="Goeker M."/>
        </authorList>
    </citation>
    <scope>NUCLEOTIDE SEQUENCE [LARGE SCALE GENOMIC DNA]</scope>
    <source>
        <strain evidence="2 3">DSM 13175</strain>
    </source>
</reference>
<evidence type="ECO:0000256" key="1">
    <source>
        <dbReference type="SAM" id="Phobius"/>
    </source>
</evidence>
<dbReference type="Proteomes" id="UP000238205">
    <property type="component" value="Unassembled WGS sequence"/>
</dbReference>
<dbReference type="EMBL" id="PVTO01000013">
    <property type="protein sequence ID" value="PRY82331.1"/>
    <property type="molecule type" value="Genomic_DNA"/>
</dbReference>
<feature type="transmembrane region" description="Helical" evidence="1">
    <location>
        <begin position="190"/>
        <end position="207"/>
    </location>
</feature>
<feature type="transmembrane region" description="Helical" evidence="1">
    <location>
        <begin position="15"/>
        <end position="34"/>
    </location>
</feature>
<name>A0A2T0W6J3_9LACT</name>
<feature type="transmembrane region" description="Helical" evidence="1">
    <location>
        <begin position="219"/>
        <end position="239"/>
    </location>
</feature>
<dbReference type="OrthoDB" id="9781069at2"/>
<feature type="transmembrane region" description="Helical" evidence="1">
    <location>
        <begin position="131"/>
        <end position="159"/>
    </location>
</feature>
<dbReference type="Pfam" id="PF05857">
    <property type="entry name" value="TraX"/>
    <property type="match status" value="1"/>
</dbReference>
<dbReference type="InterPro" id="IPR008875">
    <property type="entry name" value="TraX"/>
</dbReference>
<dbReference type="RefSeq" id="WP_106193776.1">
    <property type="nucleotide sequence ID" value="NZ_PVTO01000013.1"/>
</dbReference>
<evidence type="ECO:0000313" key="3">
    <source>
        <dbReference type="Proteomes" id="UP000238205"/>
    </source>
</evidence>
<evidence type="ECO:0000313" key="2">
    <source>
        <dbReference type="EMBL" id="PRY82331.1"/>
    </source>
</evidence>